<evidence type="ECO:0000256" key="9">
    <source>
        <dbReference type="ARBA" id="ARBA00049985"/>
    </source>
</evidence>
<proteinExistence type="inferred from homology"/>
<evidence type="ECO:0000259" key="10">
    <source>
        <dbReference type="PROSITE" id="PS50893"/>
    </source>
</evidence>
<dbReference type="GO" id="GO:0005524">
    <property type="term" value="F:ATP binding"/>
    <property type="evidence" value="ECO:0007669"/>
    <property type="project" value="UniProtKB-KW"/>
</dbReference>
<dbReference type="Proteomes" id="UP000294894">
    <property type="component" value="Chromosome"/>
</dbReference>
<dbReference type="Gene3D" id="3.40.50.300">
    <property type="entry name" value="P-loop containing nucleotide triphosphate hydrolases"/>
    <property type="match status" value="1"/>
</dbReference>
<dbReference type="InterPro" id="IPR027417">
    <property type="entry name" value="P-loop_NTPase"/>
</dbReference>
<dbReference type="PANTHER" id="PTHR42711:SF19">
    <property type="entry name" value="DOXORUBICIN RESISTANCE ATP-BINDING PROTEIN DRRA"/>
    <property type="match status" value="1"/>
</dbReference>
<comment type="subcellular location">
    <subcellularLocation>
        <location evidence="1">Cell membrane</location>
        <topology evidence="1">Peripheral membrane protein</topology>
        <orientation evidence="1">Cytoplasmic side</orientation>
    </subcellularLocation>
</comment>
<dbReference type="InterPro" id="IPR003593">
    <property type="entry name" value="AAA+_ATPase"/>
</dbReference>
<keyword evidence="4" id="KW-0547">Nucleotide-binding</keyword>
<evidence type="ECO:0000256" key="8">
    <source>
        <dbReference type="ARBA" id="ARBA00023251"/>
    </source>
</evidence>
<sequence length="323" mass="34707">MSTNPAIEADQLVKHFGETVAVDGVSFAVPRGTVLGLLGPNGAGKTTTVRMMTTLTTPTSGTARVAGHDVLREPEAVRRSMGLTGQAATVDELLTGKENLWLVGSLYGLDRVTIQRQTDDLLERFSLTDAADRTIKTYSGGMRRRLDLAVSLIATPPVLFLDEPTTGLDPRSRVELWEVLRDLVRDGTTLLLTTQYLEEADQLADDIVVIDRGTVIAHGTPLELKDASGRAALVVTVSRPEDLSAAADLLRRAVPEVHVDEPTRSVTAPAEGLSDVTRVATLFDGSGIDLDDLGLQRPSLDDVFLHLTGHRAEDTAPEEEISA</sequence>
<dbReference type="RefSeq" id="WP_135079944.1">
    <property type="nucleotide sequence ID" value="NZ_CP038267.1"/>
</dbReference>
<accession>A0A4P7GQ75</accession>
<dbReference type="PROSITE" id="PS50893">
    <property type="entry name" value="ABC_TRANSPORTER_2"/>
    <property type="match status" value="1"/>
</dbReference>
<evidence type="ECO:0000256" key="4">
    <source>
        <dbReference type="ARBA" id="ARBA00022741"/>
    </source>
</evidence>
<dbReference type="PROSITE" id="PS00211">
    <property type="entry name" value="ABC_TRANSPORTER_1"/>
    <property type="match status" value="1"/>
</dbReference>
<dbReference type="GO" id="GO:1900753">
    <property type="term" value="P:doxorubicin transport"/>
    <property type="evidence" value="ECO:0007669"/>
    <property type="project" value="InterPro"/>
</dbReference>
<keyword evidence="7" id="KW-0472">Membrane</keyword>
<protein>
    <submittedName>
        <fullName evidence="11">ATP-binding cassette domain-containing protein</fullName>
    </submittedName>
</protein>
<name>A0A4P7GQ75_9ACTN</name>
<keyword evidence="3" id="KW-1003">Cell membrane</keyword>
<dbReference type="FunFam" id="3.40.50.300:FF:000589">
    <property type="entry name" value="ABC transporter, ATP-binding subunit"/>
    <property type="match status" value="1"/>
</dbReference>
<dbReference type="PANTHER" id="PTHR42711">
    <property type="entry name" value="ABC TRANSPORTER ATP-BINDING PROTEIN"/>
    <property type="match status" value="1"/>
</dbReference>
<keyword evidence="5 11" id="KW-0067">ATP-binding</keyword>
<dbReference type="SMART" id="SM00382">
    <property type="entry name" value="AAA"/>
    <property type="match status" value="1"/>
</dbReference>
<evidence type="ECO:0000256" key="2">
    <source>
        <dbReference type="ARBA" id="ARBA00022448"/>
    </source>
</evidence>
<dbReference type="InterPro" id="IPR003439">
    <property type="entry name" value="ABC_transporter-like_ATP-bd"/>
</dbReference>
<gene>
    <name evidence="11" type="ORF">EXE57_18110</name>
</gene>
<feature type="domain" description="ABC transporter" evidence="10">
    <location>
        <begin position="7"/>
        <end position="237"/>
    </location>
</feature>
<dbReference type="GO" id="GO:0016887">
    <property type="term" value="F:ATP hydrolysis activity"/>
    <property type="evidence" value="ECO:0007669"/>
    <property type="project" value="InterPro"/>
</dbReference>
<evidence type="ECO:0000313" key="11">
    <source>
        <dbReference type="EMBL" id="QBR93981.1"/>
    </source>
</evidence>
<organism evidence="11 12">
    <name type="scientific">Nocardioides euryhalodurans</name>
    <dbReference type="NCBI Taxonomy" id="2518370"/>
    <lineage>
        <taxon>Bacteria</taxon>
        <taxon>Bacillati</taxon>
        <taxon>Actinomycetota</taxon>
        <taxon>Actinomycetes</taxon>
        <taxon>Propionibacteriales</taxon>
        <taxon>Nocardioidaceae</taxon>
        <taxon>Nocardioides</taxon>
    </lineage>
</organism>
<dbReference type="NCBIfam" id="TIGR01188">
    <property type="entry name" value="drrA"/>
    <property type="match status" value="1"/>
</dbReference>
<dbReference type="AlphaFoldDB" id="A0A4P7GQ75"/>
<dbReference type="InterPro" id="IPR017871">
    <property type="entry name" value="ABC_transporter-like_CS"/>
</dbReference>
<dbReference type="InterPro" id="IPR050763">
    <property type="entry name" value="ABC_transporter_ATP-binding"/>
</dbReference>
<dbReference type="SUPFAM" id="SSF52540">
    <property type="entry name" value="P-loop containing nucleoside triphosphate hydrolases"/>
    <property type="match status" value="1"/>
</dbReference>
<dbReference type="GO" id="GO:0046677">
    <property type="term" value="P:response to antibiotic"/>
    <property type="evidence" value="ECO:0007669"/>
    <property type="project" value="UniProtKB-KW"/>
</dbReference>
<dbReference type="GO" id="GO:0005886">
    <property type="term" value="C:plasma membrane"/>
    <property type="evidence" value="ECO:0007669"/>
    <property type="project" value="UniProtKB-SubCell"/>
</dbReference>
<dbReference type="GO" id="GO:0043215">
    <property type="term" value="P:daunorubicin transport"/>
    <property type="evidence" value="ECO:0007669"/>
    <property type="project" value="InterPro"/>
</dbReference>
<keyword evidence="6" id="KW-1278">Translocase</keyword>
<keyword evidence="12" id="KW-1185">Reference proteome</keyword>
<keyword evidence="2" id="KW-0813">Transport</keyword>
<evidence type="ECO:0000256" key="5">
    <source>
        <dbReference type="ARBA" id="ARBA00022840"/>
    </source>
</evidence>
<evidence type="ECO:0000256" key="7">
    <source>
        <dbReference type="ARBA" id="ARBA00023136"/>
    </source>
</evidence>
<evidence type="ECO:0000256" key="3">
    <source>
        <dbReference type="ARBA" id="ARBA00022475"/>
    </source>
</evidence>
<evidence type="ECO:0000313" key="12">
    <source>
        <dbReference type="Proteomes" id="UP000294894"/>
    </source>
</evidence>
<evidence type="ECO:0000256" key="6">
    <source>
        <dbReference type="ARBA" id="ARBA00022967"/>
    </source>
</evidence>
<comment type="similarity">
    <text evidence="9">Belongs to the ABC transporter superfamily. Drug exporter-1 (DrugE1) (TC 3.A.1.105) family.</text>
</comment>
<dbReference type="EMBL" id="CP038267">
    <property type="protein sequence ID" value="QBR93981.1"/>
    <property type="molecule type" value="Genomic_DNA"/>
</dbReference>
<dbReference type="OrthoDB" id="9804819at2"/>
<evidence type="ECO:0000256" key="1">
    <source>
        <dbReference type="ARBA" id="ARBA00004413"/>
    </source>
</evidence>
<dbReference type="InterPro" id="IPR005894">
    <property type="entry name" value="DrrA"/>
</dbReference>
<reference evidence="11 12" key="1">
    <citation type="submission" date="2019-03" db="EMBL/GenBank/DDBJ databases">
        <title>Three New Species of Nocardioides, Nocardioides euryhalodurans sp. nov., Nocardioides seonyuensis sp. nov. and Nocardioides eburneoflavus sp. nov., Iolated from Soil.</title>
        <authorList>
            <person name="Roh S.G."/>
            <person name="Lee C."/>
            <person name="Kim M.-K."/>
            <person name="Kim S.B."/>
        </authorList>
    </citation>
    <scope>NUCLEOTIDE SEQUENCE [LARGE SCALE GENOMIC DNA]</scope>
    <source>
        <strain evidence="11 12">MMS17-SY117</strain>
    </source>
</reference>
<dbReference type="KEGG" id="noy:EXE57_18110"/>
<dbReference type="Pfam" id="PF00005">
    <property type="entry name" value="ABC_tran"/>
    <property type="match status" value="1"/>
</dbReference>
<keyword evidence="8" id="KW-0046">Antibiotic resistance</keyword>